<reference evidence="1 2" key="1">
    <citation type="journal article" date="2011" name="J. Bacteriol.">
        <title>Genome sequence of the algicidal bacterium Kordia algicida OT-1.</title>
        <authorList>
            <person name="Lee H.S."/>
            <person name="Kang S.G."/>
            <person name="Kwon K.K."/>
            <person name="Lee J.H."/>
            <person name="Kim S.J."/>
        </authorList>
    </citation>
    <scope>NUCLEOTIDE SEQUENCE [LARGE SCALE GENOMIC DNA]</scope>
    <source>
        <strain evidence="1 2">OT-1</strain>
    </source>
</reference>
<organism evidence="1 2">
    <name type="scientific">Kordia algicida OT-1</name>
    <dbReference type="NCBI Taxonomy" id="391587"/>
    <lineage>
        <taxon>Bacteria</taxon>
        <taxon>Pseudomonadati</taxon>
        <taxon>Bacteroidota</taxon>
        <taxon>Flavobacteriia</taxon>
        <taxon>Flavobacteriales</taxon>
        <taxon>Flavobacteriaceae</taxon>
        <taxon>Kordia</taxon>
    </lineage>
</organism>
<dbReference type="STRING" id="391587.KAOT1_09681"/>
<dbReference type="PANTHER" id="PTHR37816:SF2">
    <property type="entry name" value="DNA TOPOLOGY MODULATION PROTEIN FLAR-RELATED PROTEIN"/>
    <property type="match status" value="1"/>
</dbReference>
<keyword evidence="2" id="KW-1185">Reference proteome</keyword>
<dbReference type="Proteomes" id="UP000002945">
    <property type="component" value="Unassembled WGS sequence"/>
</dbReference>
<sequence>MKILIIGASGSGTTTLAKELAEVIECKHLDVDDYYWKPTNPPFQIKVTSEERNKKLQTDFENSEDVIVSGSLVSWGSYWQTAFDLVVFVTLEKEIRLERLQKRELARYGDKLQTDTEIQERSQAFLAWASRYDDLKFTGRSIKTHRDWLASISCEIVEVNSKNAVEYNVFQILEKF</sequence>
<evidence type="ECO:0000313" key="2">
    <source>
        <dbReference type="Proteomes" id="UP000002945"/>
    </source>
</evidence>
<dbReference type="SUPFAM" id="SSF52540">
    <property type="entry name" value="P-loop containing nucleoside triphosphate hydrolases"/>
    <property type="match status" value="1"/>
</dbReference>
<comment type="caution">
    <text evidence="1">The sequence shown here is derived from an EMBL/GenBank/DDBJ whole genome shotgun (WGS) entry which is preliminary data.</text>
</comment>
<dbReference type="InterPro" id="IPR052922">
    <property type="entry name" value="Cytidylate_Kinase-2"/>
</dbReference>
<protein>
    <recommendedName>
        <fullName evidence="3">Adenylate kinase</fullName>
    </recommendedName>
</protein>
<dbReference type="AlphaFoldDB" id="A9E487"/>
<dbReference type="PANTHER" id="PTHR37816">
    <property type="entry name" value="YALI0E33011P"/>
    <property type="match status" value="1"/>
</dbReference>
<name>A9E487_9FLAO</name>
<proteinExistence type="predicted"/>
<evidence type="ECO:0000313" key="1">
    <source>
        <dbReference type="EMBL" id="EDP95333.1"/>
    </source>
</evidence>
<accession>A9E487</accession>
<dbReference type="NCBIfam" id="NF004861">
    <property type="entry name" value="PRK06217.1"/>
    <property type="match status" value="1"/>
</dbReference>
<dbReference type="RefSeq" id="WP_007094496.1">
    <property type="nucleotide sequence ID" value="NZ_CP142125.1"/>
</dbReference>
<evidence type="ECO:0008006" key="3">
    <source>
        <dbReference type="Google" id="ProtNLM"/>
    </source>
</evidence>
<dbReference type="HOGENOM" id="CLU_103067_0_0_10"/>
<gene>
    <name evidence="1" type="ORF">KAOT1_09681</name>
</gene>
<dbReference type="eggNOG" id="COG1102">
    <property type="taxonomic scope" value="Bacteria"/>
</dbReference>
<dbReference type="Pfam" id="PF13238">
    <property type="entry name" value="AAA_18"/>
    <property type="match status" value="1"/>
</dbReference>
<dbReference type="Gene3D" id="3.40.50.300">
    <property type="entry name" value="P-loop containing nucleotide triphosphate hydrolases"/>
    <property type="match status" value="1"/>
</dbReference>
<dbReference type="OrthoDB" id="9813917at2"/>
<dbReference type="EMBL" id="ABIB01000009">
    <property type="protein sequence ID" value="EDP95333.1"/>
    <property type="molecule type" value="Genomic_DNA"/>
</dbReference>
<dbReference type="InterPro" id="IPR027417">
    <property type="entry name" value="P-loop_NTPase"/>
</dbReference>